<dbReference type="Proteomes" id="UP000017836">
    <property type="component" value="Unassembled WGS sequence"/>
</dbReference>
<dbReference type="PANTHER" id="PTHR46033">
    <property type="entry name" value="PROTEIN MAIN-LIKE 2"/>
    <property type="match status" value="1"/>
</dbReference>
<accession>W1NKN0</accession>
<protein>
    <recommendedName>
        <fullName evidence="1">Aminotransferase-like plant mobile domain-containing protein</fullName>
    </recommendedName>
</protein>
<evidence type="ECO:0000259" key="1">
    <source>
        <dbReference type="Pfam" id="PF10536"/>
    </source>
</evidence>
<evidence type="ECO:0000313" key="2">
    <source>
        <dbReference type="EMBL" id="ERM95735.1"/>
    </source>
</evidence>
<feature type="domain" description="Aminotransferase-like plant mobile" evidence="1">
    <location>
        <begin position="2"/>
        <end position="88"/>
    </location>
</feature>
<keyword evidence="3" id="KW-1185">Reference proteome</keyword>
<dbReference type="EMBL" id="KI397474">
    <property type="protein sequence ID" value="ERM95735.1"/>
    <property type="molecule type" value="Genomic_DNA"/>
</dbReference>
<dbReference type="Gramene" id="ERM95735">
    <property type="protein sequence ID" value="ERM95735"/>
    <property type="gene ID" value="AMTR_s00023p00241180"/>
</dbReference>
<dbReference type="PANTHER" id="PTHR46033:SF1">
    <property type="entry name" value="PROTEIN MAIN-LIKE 2"/>
    <property type="match status" value="1"/>
</dbReference>
<dbReference type="InterPro" id="IPR019557">
    <property type="entry name" value="AminoTfrase-like_pln_mobile"/>
</dbReference>
<proteinExistence type="predicted"/>
<dbReference type="Pfam" id="PF10536">
    <property type="entry name" value="PMD"/>
    <property type="match status" value="1"/>
</dbReference>
<dbReference type="AlphaFoldDB" id="W1NKN0"/>
<name>W1NKN0_AMBTC</name>
<gene>
    <name evidence="2" type="ORF">AMTR_s00023p00241180</name>
</gene>
<evidence type="ECO:0000313" key="3">
    <source>
        <dbReference type="Proteomes" id="UP000017836"/>
    </source>
</evidence>
<sequence>MPRASEWNKQPCKKDPLTAFDDISIDMVTWQPYEEYNPRDTLSKENALCRSYLICFNIVEFYMSDRVLRQFGMMQAIPVGPPKWDRRENVGVHPTSWIEATDVNEKATLSGQTWINMVECLQMNI</sequence>
<dbReference type="HOGENOM" id="CLU_162915_0_0_1"/>
<dbReference type="InterPro" id="IPR044824">
    <property type="entry name" value="MAIN-like"/>
</dbReference>
<dbReference type="GO" id="GO:0010073">
    <property type="term" value="P:meristem maintenance"/>
    <property type="evidence" value="ECO:0007669"/>
    <property type="project" value="InterPro"/>
</dbReference>
<reference evidence="3" key="1">
    <citation type="journal article" date="2013" name="Science">
        <title>The Amborella genome and the evolution of flowering plants.</title>
        <authorList>
            <consortium name="Amborella Genome Project"/>
        </authorList>
    </citation>
    <scope>NUCLEOTIDE SEQUENCE [LARGE SCALE GENOMIC DNA]</scope>
</reference>
<organism evidence="2 3">
    <name type="scientific">Amborella trichopoda</name>
    <dbReference type="NCBI Taxonomy" id="13333"/>
    <lineage>
        <taxon>Eukaryota</taxon>
        <taxon>Viridiplantae</taxon>
        <taxon>Streptophyta</taxon>
        <taxon>Embryophyta</taxon>
        <taxon>Tracheophyta</taxon>
        <taxon>Spermatophyta</taxon>
        <taxon>Magnoliopsida</taxon>
        <taxon>Amborellales</taxon>
        <taxon>Amborellaceae</taxon>
        <taxon>Amborella</taxon>
    </lineage>
</organism>